<proteinExistence type="inferred from homology"/>
<reference evidence="4" key="1">
    <citation type="submission" date="2016-10" db="EMBL/GenBank/DDBJ databases">
        <authorList>
            <person name="Varghese N."/>
            <person name="Submissions S."/>
        </authorList>
    </citation>
    <scope>NUCLEOTIDE SEQUENCE [LARGE SCALE GENOMIC DNA]</scope>
    <source>
        <strain evidence="4">DSM 5918</strain>
    </source>
</reference>
<dbReference type="NCBIfam" id="NF001095">
    <property type="entry name" value="PRK00124.1"/>
    <property type="match status" value="1"/>
</dbReference>
<evidence type="ECO:0000313" key="3">
    <source>
        <dbReference type="EMBL" id="SFJ68854.1"/>
    </source>
</evidence>
<evidence type="ECO:0000256" key="1">
    <source>
        <dbReference type="ARBA" id="ARBA00008522"/>
    </source>
</evidence>
<dbReference type="STRING" id="52560.SAMN04488082_105186"/>
<organism evidence="3 4">
    <name type="scientific">Desulfomicrobium apsheronum</name>
    <dbReference type="NCBI Taxonomy" id="52560"/>
    <lineage>
        <taxon>Bacteria</taxon>
        <taxon>Pseudomonadati</taxon>
        <taxon>Thermodesulfobacteriota</taxon>
        <taxon>Desulfovibrionia</taxon>
        <taxon>Desulfovibrionales</taxon>
        <taxon>Desulfomicrobiaceae</taxon>
        <taxon>Desulfomicrobium</taxon>
    </lineage>
</organism>
<gene>
    <name evidence="3" type="ORF">SAMN04488082_105186</name>
</gene>
<dbReference type="InterPro" id="IPR003791">
    <property type="entry name" value="UPF0178"/>
</dbReference>
<protein>
    <recommendedName>
        <fullName evidence="2">UPF0178 protein SAMN04488082_105186</fullName>
    </recommendedName>
</protein>
<keyword evidence="4" id="KW-1185">Reference proteome</keyword>
<evidence type="ECO:0000313" key="4">
    <source>
        <dbReference type="Proteomes" id="UP000198635"/>
    </source>
</evidence>
<dbReference type="PANTHER" id="PTHR35146:SF1">
    <property type="entry name" value="UPF0178 PROTEIN YAII"/>
    <property type="match status" value="1"/>
</dbReference>
<dbReference type="EMBL" id="FORX01000005">
    <property type="protein sequence ID" value="SFJ68854.1"/>
    <property type="molecule type" value="Genomic_DNA"/>
</dbReference>
<comment type="similarity">
    <text evidence="1 2">Belongs to the UPF0178 family.</text>
</comment>
<sequence>MTDTPMRIWVDADACPRVIKDILYRAADRRKVRLILVANSRFPVPKSEFIDFMQVGAGFDKADLAIVEQARDGDLVITTDIPLAAGVIEKGGLGLSPRGEMFTPDNIRSRLTMRDFLDEMRGSGVMTGGPSALSARDRQEFSNQLDRLLTGRGY</sequence>
<evidence type="ECO:0000256" key="2">
    <source>
        <dbReference type="HAMAP-Rule" id="MF_00489"/>
    </source>
</evidence>
<dbReference type="RefSeq" id="WP_245751057.1">
    <property type="nucleotide sequence ID" value="NZ_FORX01000005.1"/>
</dbReference>
<name>A0A1I3TCJ5_9BACT</name>
<dbReference type="HAMAP" id="MF_00489">
    <property type="entry name" value="UPF0178"/>
    <property type="match status" value="1"/>
</dbReference>
<dbReference type="Pfam" id="PF02639">
    <property type="entry name" value="DUF188"/>
    <property type="match status" value="1"/>
</dbReference>
<dbReference type="PANTHER" id="PTHR35146">
    <property type="entry name" value="UPF0178 PROTEIN YAII"/>
    <property type="match status" value="1"/>
</dbReference>
<dbReference type="AlphaFoldDB" id="A0A1I3TCJ5"/>
<dbReference type="CDD" id="cd18720">
    <property type="entry name" value="PIN_YqxD-like"/>
    <property type="match status" value="1"/>
</dbReference>
<dbReference type="Proteomes" id="UP000198635">
    <property type="component" value="Unassembled WGS sequence"/>
</dbReference>
<accession>A0A1I3TCJ5</accession>